<gene>
    <name evidence="3" type="ORF">Q6348_15255</name>
</gene>
<evidence type="ECO:0000256" key="2">
    <source>
        <dbReference type="SAM" id="MobiDB-lite"/>
    </source>
</evidence>
<keyword evidence="1" id="KW-0175">Coiled coil</keyword>
<evidence type="ECO:0000313" key="3">
    <source>
        <dbReference type="EMBL" id="MDO8108554.1"/>
    </source>
</evidence>
<feature type="region of interest" description="Disordered" evidence="2">
    <location>
        <begin position="71"/>
        <end position="90"/>
    </location>
</feature>
<feature type="coiled-coil region" evidence="1">
    <location>
        <begin position="28"/>
        <end position="55"/>
    </location>
</feature>
<evidence type="ECO:0000256" key="1">
    <source>
        <dbReference type="SAM" id="Coils"/>
    </source>
</evidence>
<accession>A0ABT9DCC3</accession>
<proteinExistence type="predicted"/>
<evidence type="ECO:0000313" key="4">
    <source>
        <dbReference type="Proteomes" id="UP001232536"/>
    </source>
</evidence>
<dbReference type="Proteomes" id="UP001232536">
    <property type="component" value="Unassembled WGS sequence"/>
</dbReference>
<comment type="caution">
    <text evidence="3">The sequence shown here is derived from an EMBL/GenBank/DDBJ whole genome shotgun (WGS) entry which is preliminary data.</text>
</comment>
<dbReference type="EMBL" id="JAUQYP010000002">
    <property type="protein sequence ID" value="MDO8108554.1"/>
    <property type="molecule type" value="Genomic_DNA"/>
</dbReference>
<dbReference type="RefSeq" id="WP_304602247.1">
    <property type="nucleotide sequence ID" value="NZ_JAUQYP010000002.1"/>
</dbReference>
<organism evidence="3 4">
    <name type="scientific">Actinotalea lenta</name>
    <dbReference type="NCBI Taxonomy" id="3064654"/>
    <lineage>
        <taxon>Bacteria</taxon>
        <taxon>Bacillati</taxon>
        <taxon>Actinomycetota</taxon>
        <taxon>Actinomycetes</taxon>
        <taxon>Micrococcales</taxon>
        <taxon>Cellulomonadaceae</taxon>
        <taxon>Actinotalea</taxon>
    </lineage>
</organism>
<protein>
    <submittedName>
        <fullName evidence="3">Uncharacterized protein</fullName>
    </submittedName>
</protein>
<sequence length="116" mass="13481">MAVDPMTREAWHEALAARDREVHALADADAVRAENEALERRLDMLMAELHVQREAVRVRDEMVRDLTVALRERDRRQQAPEPTPPGTLTVHARRVLRAARHPVRSARALARRMRRR</sequence>
<name>A0ABT9DCC3_9CELL</name>
<keyword evidence="4" id="KW-1185">Reference proteome</keyword>
<reference evidence="3 4" key="1">
    <citation type="submission" date="2023-07" db="EMBL/GenBank/DDBJ databases">
        <title>Description of novel actinomycetes strains, isolated from tidal flat sediment.</title>
        <authorList>
            <person name="Lu C."/>
        </authorList>
    </citation>
    <scope>NUCLEOTIDE SEQUENCE [LARGE SCALE GENOMIC DNA]</scope>
    <source>
        <strain evidence="3 4">SYSU T00b441</strain>
    </source>
</reference>